<proteinExistence type="predicted"/>
<gene>
    <name evidence="1" type="ORF">A2572_03635</name>
</gene>
<name>A0A1F5FTJ1_9BACT</name>
<dbReference type="EMBL" id="MFAQ01000035">
    <property type="protein sequence ID" value="OGD82936.1"/>
    <property type="molecule type" value="Genomic_DNA"/>
</dbReference>
<comment type="caution">
    <text evidence="1">The sequence shown here is derived from an EMBL/GenBank/DDBJ whole genome shotgun (WGS) entry which is preliminary data.</text>
</comment>
<dbReference type="Proteomes" id="UP000179237">
    <property type="component" value="Unassembled WGS sequence"/>
</dbReference>
<dbReference type="AlphaFoldDB" id="A0A1F5FTJ1"/>
<reference evidence="1 2" key="1">
    <citation type="journal article" date="2016" name="Nat. Commun.">
        <title>Thousands of microbial genomes shed light on interconnected biogeochemical processes in an aquifer system.</title>
        <authorList>
            <person name="Anantharaman K."/>
            <person name="Brown C.T."/>
            <person name="Hug L.A."/>
            <person name="Sharon I."/>
            <person name="Castelle C.J."/>
            <person name="Probst A.J."/>
            <person name="Thomas B.C."/>
            <person name="Singh A."/>
            <person name="Wilkins M.J."/>
            <person name="Karaoz U."/>
            <person name="Brodie E.L."/>
            <person name="Williams K.H."/>
            <person name="Hubbard S.S."/>
            <person name="Banfield J.F."/>
        </authorList>
    </citation>
    <scope>NUCLEOTIDE SEQUENCE [LARGE SCALE GENOMIC DNA]</scope>
</reference>
<evidence type="ECO:0000313" key="1">
    <source>
        <dbReference type="EMBL" id="OGD82936.1"/>
    </source>
</evidence>
<organism evidence="1 2">
    <name type="scientific">Candidatus Collierbacteria bacterium RIFOXYD1_FULL_40_9</name>
    <dbReference type="NCBI Taxonomy" id="1817731"/>
    <lineage>
        <taxon>Bacteria</taxon>
        <taxon>Candidatus Collieribacteriota</taxon>
    </lineage>
</organism>
<protein>
    <submittedName>
        <fullName evidence="1">Uncharacterized protein</fullName>
    </submittedName>
</protein>
<evidence type="ECO:0000313" key="2">
    <source>
        <dbReference type="Proteomes" id="UP000179237"/>
    </source>
</evidence>
<sequence length="91" mass="10548">MLDYNHSTATRFMRDYGWNLEKTVQAILDEGLRPNAKNIMVFVNFDGFFVSVESGEQLMVRVGGQKYLLFVESADNLRYAGDVRVKYWSEV</sequence>
<accession>A0A1F5FTJ1</accession>